<evidence type="ECO:0000256" key="1">
    <source>
        <dbReference type="SAM" id="Coils"/>
    </source>
</evidence>
<dbReference type="Proteomes" id="UP000183469">
    <property type="component" value="Unassembled WGS sequence"/>
</dbReference>
<dbReference type="SUPFAM" id="SSF90257">
    <property type="entry name" value="Myosin rod fragments"/>
    <property type="match status" value="1"/>
</dbReference>
<evidence type="ECO:0000313" key="2">
    <source>
        <dbReference type="EMBL" id="SEA01981.1"/>
    </source>
</evidence>
<feature type="coiled-coil region" evidence="1">
    <location>
        <begin position="14"/>
        <end position="62"/>
    </location>
</feature>
<sequence length="185" mass="20540">MAQTKPPKSALKRLAELETICADLENQLAVLQAERDSYKEKYEDILVENIRLQEKLTEVRERLRKHEPLVEKPVAEEILEVEEAQAEEDVDCFAGLPLKVAVIGGTEAWQAKVVARHPGFKIIGSNKNFDRDKLAGTDILVINTNAVSHACTQKAKSEVSKGAEVLSISTNNLDILDKKINALLL</sequence>
<dbReference type="EMBL" id="FNQG01000006">
    <property type="protein sequence ID" value="SEA01981.1"/>
    <property type="molecule type" value="Genomic_DNA"/>
</dbReference>
<protein>
    <recommendedName>
        <fullName evidence="4">DUF2325 domain-containing protein</fullName>
    </recommendedName>
</protein>
<gene>
    <name evidence="2" type="ORF">SAMN05660648_01599</name>
</gene>
<dbReference type="RefSeq" id="WP_074671991.1">
    <property type="nucleotide sequence ID" value="NZ_FNQG01000006.1"/>
</dbReference>
<accession>A0A1H3XSV1</accession>
<name>A0A1H3XSV1_SELRU</name>
<evidence type="ECO:0000313" key="3">
    <source>
        <dbReference type="Proteomes" id="UP000183469"/>
    </source>
</evidence>
<organism evidence="2 3">
    <name type="scientific">Selenomonas ruminantium</name>
    <dbReference type="NCBI Taxonomy" id="971"/>
    <lineage>
        <taxon>Bacteria</taxon>
        <taxon>Bacillati</taxon>
        <taxon>Bacillota</taxon>
        <taxon>Negativicutes</taxon>
        <taxon>Selenomonadales</taxon>
        <taxon>Selenomonadaceae</taxon>
        <taxon>Selenomonas</taxon>
    </lineage>
</organism>
<dbReference type="OrthoDB" id="1665836at2"/>
<proteinExistence type="predicted"/>
<keyword evidence="1" id="KW-0175">Coiled coil</keyword>
<dbReference type="AlphaFoldDB" id="A0A1H3XSV1"/>
<reference evidence="2 3" key="1">
    <citation type="submission" date="2016-10" db="EMBL/GenBank/DDBJ databases">
        <authorList>
            <person name="de Groot N.N."/>
        </authorList>
    </citation>
    <scope>NUCLEOTIDE SEQUENCE [LARGE SCALE GENOMIC DNA]</scope>
    <source>
        <strain evidence="2 3">DSM 2872</strain>
    </source>
</reference>
<evidence type="ECO:0008006" key="4">
    <source>
        <dbReference type="Google" id="ProtNLM"/>
    </source>
</evidence>